<name>A0A0B7BFX2_9EUPU</name>
<organism evidence="1">
    <name type="scientific">Arion vulgaris</name>
    <dbReference type="NCBI Taxonomy" id="1028688"/>
    <lineage>
        <taxon>Eukaryota</taxon>
        <taxon>Metazoa</taxon>
        <taxon>Spiralia</taxon>
        <taxon>Lophotrochozoa</taxon>
        <taxon>Mollusca</taxon>
        <taxon>Gastropoda</taxon>
        <taxon>Heterobranchia</taxon>
        <taxon>Euthyneura</taxon>
        <taxon>Panpulmonata</taxon>
        <taxon>Eupulmonata</taxon>
        <taxon>Stylommatophora</taxon>
        <taxon>Helicina</taxon>
        <taxon>Arionoidea</taxon>
        <taxon>Arionidae</taxon>
        <taxon>Arion</taxon>
    </lineage>
</organism>
<feature type="non-terminal residue" evidence="1">
    <location>
        <position position="74"/>
    </location>
</feature>
<proteinExistence type="predicted"/>
<reference evidence="1" key="1">
    <citation type="submission" date="2014-12" db="EMBL/GenBank/DDBJ databases">
        <title>Insight into the proteome of Arion vulgaris.</title>
        <authorList>
            <person name="Aradska J."/>
            <person name="Bulat T."/>
            <person name="Smidak R."/>
            <person name="Sarate P."/>
            <person name="Gangsoo J."/>
            <person name="Sialana F."/>
            <person name="Bilban M."/>
            <person name="Lubec G."/>
        </authorList>
    </citation>
    <scope>NUCLEOTIDE SEQUENCE</scope>
    <source>
        <tissue evidence="1">Skin</tissue>
    </source>
</reference>
<accession>A0A0B7BFX2</accession>
<protein>
    <submittedName>
        <fullName evidence="1">Uncharacterized protein</fullName>
    </submittedName>
</protein>
<dbReference type="EMBL" id="HACG01045349">
    <property type="protein sequence ID" value="CEK92214.1"/>
    <property type="molecule type" value="Transcribed_RNA"/>
</dbReference>
<sequence>MEAQISQELINIKDIKIEIREVDNFDEEVTKLGEVRQPVLCEENDVKNIKDEMSANTWSNYFTHCQNDVKKMES</sequence>
<gene>
    <name evidence="1" type="primary">ORF187154</name>
</gene>
<evidence type="ECO:0000313" key="1">
    <source>
        <dbReference type="EMBL" id="CEK92214.1"/>
    </source>
</evidence>
<dbReference type="AlphaFoldDB" id="A0A0B7BFX2"/>